<evidence type="ECO:0000313" key="14">
    <source>
        <dbReference type="Proteomes" id="UP001209878"/>
    </source>
</evidence>
<dbReference type="SUPFAM" id="SSF52540">
    <property type="entry name" value="P-loop containing nucleoside triphosphate hydrolases"/>
    <property type="match status" value="1"/>
</dbReference>
<evidence type="ECO:0000256" key="6">
    <source>
        <dbReference type="ARBA" id="ARBA00022741"/>
    </source>
</evidence>
<dbReference type="FunFam" id="3.40.50.300:FF:000997">
    <property type="entry name" value="Multidrug resistance-associated protein 1"/>
    <property type="match status" value="1"/>
</dbReference>
<keyword evidence="2" id="KW-0813">Transport</keyword>
<gene>
    <name evidence="13" type="ORF">NP493_528g01017</name>
</gene>
<dbReference type="Gene3D" id="1.20.1560.10">
    <property type="entry name" value="ABC transporter type 1, transmembrane domain"/>
    <property type="match status" value="2"/>
</dbReference>
<evidence type="ECO:0000256" key="4">
    <source>
        <dbReference type="ARBA" id="ARBA00022692"/>
    </source>
</evidence>
<dbReference type="AlphaFoldDB" id="A0AAD9KWS5"/>
<dbReference type="Pfam" id="PF00664">
    <property type="entry name" value="ABC_membrane"/>
    <property type="match status" value="2"/>
</dbReference>
<dbReference type="InterPro" id="IPR003593">
    <property type="entry name" value="AAA+_ATPase"/>
</dbReference>
<feature type="transmembrane region" description="Helical" evidence="10">
    <location>
        <begin position="249"/>
        <end position="268"/>
    </location>
</feature>
<dbReference type="GO" id="GO:0005524">
    <property type="term" value="F:ATP binding"/>
    <property type="evidence" value="ECO:0007669"/>
    <property type="project" value="UniProtKB-KW"/>
</dbReference>
<dbReference type="GO" id="GO:0016887">
    <property type="term" value="F:ATP hydrolysis activity"/>
    <property type="evidence" value="ECO:0007669"/>
    <property type="project" value="InterPro"/>
</dbReference>
<comment type="subcellular location">
    <subcellularLocation>
        <location evidence="1">Vacuole membrane</location>
        <topology evidence="1">Multi-pass membrane protein</topology>
    </subcellularLocation>
</comment>
<dbReference type="InterPro" id="IPR027417">
    <property type="entry name" value="P-loop_NTPase"/>
</dbReference>
<dbReference type="PROSITE" id="PS50893">
    <property type="entry name" value="ABC_TRANSPORTER_2"/>
    <property type="match status" value="1"/>
</dbReference>
<feature type="transmembrane region" description="Helical" evidence="10">
    <location>
        <begin position="108"/>
        <end position="135"/>
    </location>
</feature>
<evidence type="ECO:0000256" key="10">
    <source>
        <dbReference type="SAM" id="Phobius"/>
    </source>
</evidence>
<keyword evidence="14" id="KW-1185">Reference proteome</keyword>
<evidence type="ECO:0000256" key="2">
    <source>
        <dbReference type="ARBA" id="ARBA00022448"/>
    </source>
</evidence>
<organism evidence="13 14">
    <name type="scientific">Ridgeia piscesae</name>
    <name type="common">Tubeworm</name>
    <dbReference type="NCBI Taxonomy" id="27915"/>
    <lineage>
        <taxon>Eukaryota</taxon>
        <taxon>Metazoa</taxon>
        <taxon>Spiralia</taxon>
        <taxon>Lophotrochozoa</taxon>
        <taxon>Annelida</taxon>
        <taxon>Polychaeta</taxon>
        <taxon>Sedentaria</taxon>
        <taxon>Canalipalpata</taxon>
        <taxon>Sabellida</taxon>
        <taxon>Siboglinidae</taxon>
        <taxon>Ridgeia</taxon>
    </lineage>
</organism>
<evidence type="ECO:0000256" key="7">
    <source>
        <dbReference type="ARBA" id="ARBA00022840"/>
    </source>
</evidence>
<feature type="transmembrane region" description="Helical" evidence="10">
    <location>
        <begin position="15"/>
        <end position="36"/>
    </location>
</feature>
<keyword evidence="5" id="KW-0677">Repeat</keyword>
<feature type="domain" description="ABC transmembrane type-1" evidence="12">
    <location>
        <begin position="645"/>
        <end position="767"/>
    </location>
</feature>
<proteinExistence type="predicted"/>
<feature type="transmembrane region" description="Helical" evidence="10">
    <location>
        <begin position="147"/>
        <end position="164"/>
    </location>
</feature>
<dbReference type="CDD" id="cd18595">
    <property type="entry name" value="ABC_6TM_MRP1_2_3_6_D1_like"/>
    <property type="match status" value="1"/>
</dbReference>
<feature type="transmembrane region" description="Helical" evidence="10">
    <location>
        <begin position="687"/>
        <end position="711"/>
    </location>
</feature>
<dbReference type="PROSITE" id="PS00211">
    <property type="entry name" value="ABC_TRANSPORTER_1"/>
    <property type="match status" value="1"/>
</dbReference>
<dbReference type="Pfam" id="PF00005">
    <property type="entry name" value="ABC_tran"/>
    <property type="match status" value="1"/>
</dbReference>
<feature type="transmembrane region" description="Helical" evidence="10">
    <location>
        <begin position="223"/>
        <end position="243"/>
    </location>
</feature>
<dbReference type="GO" id="GO:0140359">
    <property type="term" value="F:ABC-type transporter activity"/>
    <property type="evidence" value="ECO:0007669"/>
    <property type="project" value="InterPro"/>
</dbReference>
<dbReference type="PANTHER" id="PTHR24223:SF443">
    <property type="entry name" value="MULTIDRUG-RESISTANCE LIKE PROTEIN 1, ISOFORM I"/>
    <property type="match status" value="1"/>
</dbReference>
<dbReference type="GO" id="GO:0000323">
    <property type="term" value="C:lytic vacuole"/>
    <property type="evidence" value="ECO:0007669"/>
    <property type="project" value="UniProtKB-ARBA"/>
</dbReference>
<evidence type="ECO:0000259" key="12">
    <source>
        <dbReference type="PROSITE" id="PS50929"/>
    </source>
</evidence>
<dbReference type="SUPFAM" id="SSF90123">
    <property type="entry name" value="ABC transporter transmembrane region"/>
    <property type="match status" value="2"/>
</dbReference>
<feature type="domain" description="ABC transmembrane type-1" evidence="12">
    <location>
        <begin position="111"/>
        <end position="370"/>
    </location>
</feature>
<evidence type="ECO:0000256" key="1">
    <source>
        <dbReference type="ARBA" id="ARBA00004128"/>
    </source>
</evidence>
<dbReference type="CDD" id="cd03250">
    <property type="entry name" value="ABCC_MRP_domain1"/>
    <property type="match status" value="1"/>
</dbReference>
<dbReference type="FunFam" id="1.20.1560.10:FF:000020">
    <property type="entry name" value="ABC metal ion transporter"/>
    <property type="match status" value="1"/>
</dbReference>
<sequence>MLATFIIHCEFRKGIISGGVLFFFWLLLSFVGIVQFRSNILHMENPAQNVSPEITAPFWLRMTFLWITKIAMKYSAPTEVYPISNVKTDTPTKPPSIWRPLIRAFGGYYSLGGVFLLGYNLCMLISSQILNLFITFIRSKDPMAWKGYVYVAAMFVVVFMGSMFRQNYWHVSYVTGMRLRTAVVGVIYRKALRLSTSARRKTSVGEIINLMSVDAQKLQDAPVYLHGIWVAPLVVVLCMYFLWQQLGPSAFAGLLFVLFMVPFNCAFAEKMRKLQVLKLYAWENPFQEKIMGIRKTETEALKMTGYLYGSFALSWCMAPYFVALVSFSSYVLSSSDNVLDANKAFVSLALFSVMNFPIYLLPSAISDAVQAYVSICRINKFLRSEELDEDNVRHDPSTKEAIKIDNGVFSWNRGEKPALTNLVAVVGQVGSGKSSLVSALLGEMELMEGRVNVRGSLAYVPQQAWIQNATVKDNILFSKPCSQSAYQKVIDACALRPDLDILPAGDETEIGERGINLSGGQKQRVSLARAVYQDCRVYLLDDPLSAVDAHVGRHIFDQVVGPNGLLKRKTRLLVTHSVTYLQQMDTIVVLKNGEISEMGTFQELLPLEDLKQQMSKSLSENYDTMSDGTRGSETENAQAPKLLCRMLRAPMSFFETTPVGRIVNRFSKDIDTVDVNMPVTIRNLVSSLATVICTIVVISYTTPVFMCRFYISSSRQLKRIDSTLRSPIYAHFGETVTGCSSIRAFGQQERFITRSDFLVDENQKSYFLSFLCDRQVVMQS</sequence>
<keyword evidence="9 10" id="KW-0472">Membrane</keyword>
<dbReference type="InterPro" id="IPR003439">
    <property type="entry name" value="ABC_transporter-like_ATP-bd"/>
</dbReference>
<dbReference type="InterPro" id="IPR017871">
    <property type="entry name" value="ABC_transporter-like_CS"/>
</dbReference>
<reference evidence="13" key="1">
    <citation type="journal article" date="2023" name="Mol. Biol. Evol.">
        <title>Third-Generation Sequencing Reveals the Adaptive Role of the Epigenome in Three Deep-Sea Polychaetes.</title>
        <authorList>
            <person name="Perez M."/>
            <person name="Aroh O."/>
            <person name="Sun Y."/>
            <person name="Lan Y."/>
            <person name="Juniper S.K."/>
            <person name="Young C.R."/>
            <person name="Angers B."/>
            <person name="Qian P.Y."/>
        </authorList>
    </citation>
    <scope>NUCLEOTIDE SEQUENCE</scope>
    <source>
        <strain evidence="13">R07B-5</strain>
    </source>
</reference>
<feature type="transmembrane region" description="Helical" evidence="10">
    <location>
        <begin position="305"/>
        <end position="332"/>
    </location>
</feature>
<dbReference type="InterPro" id="IPR011527">
    <property type="entry name" value="ABC1_TM_dom"/>
</dbReference>
<dbReference type="PANTHER" id="PTHR24223">
    <property type="entry name" value="ATP-BINDING CASSETTE SUB-FAMILY C"/>
    <property type="match status" value="1"/>
</dbReference>
<dbReference type="InterPro" id="IPR036640">
    <property type="entry name" value="ABC1_TM_sf"/>
</dbReference>
<keyword evidence="3" id="KW-0926">Vacuole</keyword>
<evidence type="ECO:0000256" key="3">
    <source>
        <dbReference type="ARBA" id="ARBA00022554"/>
    </source>
</evidence>
<dbReference type="Proteomes" id="UP001209878">
    <property type="component" value="Unassembled WGS sequence"/>
</dbReference>
<name>A0AAD9KWS5_RIDPI</name>
<protein>
    <submittedName>
        <fullName evidence="13">Uncharacterized protein</fullName>
    </submittedName>
</protein>
<dbReference type="GO" id="GO:0005774">
    <property type="term" value="C:vacuolar membrane"/>
    <property type="evidence" value="ECO:0007669"/>
    <property type="project" value="UniProtKB-SubCell"/>
</dbReference>
<dbReference type="SMART" id="SM00382">
    <property type="entry name" value="AAA"/>
    <property type="match status" value="1"/>
</dbReference>
<accession>A0AAD9KWS5</accession>
<evidence type="ECO:0000313" key="13">
    <source>
        <dbReference type="EMBL" id="KAK2178757.1"/>
    </source>
</evidence>
<feature type="transmembrane region" description="Helical" evidence="10">
    <location>
        <begin position="344"/>
        <end position="361"/>
    </location>
</feature>
<evidence type="ECO:0000256" key="8">
    <source>
        <dbReference type="ARBA" id="ARBA00022989"/>
    </source>
</evidence>
<dbReference type="EMBL" id="JAODUO010000529">
    <property type="protein sequence ID" value="KAK2178757.1"/>
    <property type="molecule type" value="Genomic_DNA"/>
</dbReference>
<dbReference type="PROSITE" id="PS50929">
    <property type="entry name" value="ABC_TM1F"/>
    <property type="match status" value="2"/>
</dbReference>
<feature type="domain" description="ABC transporter" evidence="11">
    <location>
        <begin position="382"/>
        <end position="617"/>
    </location>
</feature>
<keyword evidence="4 10" id="KW-0812">Transmembrane</keyword>
<comment type="caution">
    <text evidence="13">The sequence shown here is derived from an EMBL/GenBank/DDBJ whole genome shotgun (WGS) entry which is preliminary data.</text>
</comment>
<keyword evidence="7" id="KW-0067">ATP-binding</keyword>
<evidence type="ECO:0000259" key="11">
    <source>
        <dbReference type="PROSITE" id="PS50893"/>
    </source>
</evidence>
<dbReference type="Gene3D" id="3.40.50.300">
    <property type="entry name" value="P-loop containing nucleotide triphosphate hydrolases"/>
    <property type="match status" value="1"/>
</dbReference>
<keyword evidence="8 10" id="KW-1133">Transmembrane helix</keyword>
<evidence type="ECO:0000256" key="5">
    <source>
        <dbReference type="ARBA" id="ARBA00022737"/>
    </source>
</evidence>
<keyword evidence="6" id="KW-0547">Nucleotide-binding</keyword>
<evidence type="ECO:0000256" key="9">
    <source>
        <dbReference type="ARBA" id="ARBA00023136"/>
    </source>
</evidence>
<dbReference type="InterPro" id="IPR050173">
    <property type="entry name" value="ABC_transporter_C-like"/>
</dbReference>